<reference evidence="2 3" key="1">
    <citation type="submission" date="2017-02" db="EMBL/GenBank/DDBJ databases">
        <authorList>
            <person name="Peterson S.W."/>
        </authorList>
    </citation>
    <scope>NUCLEOTIDE SEQUENCE [LARGE SCALE GENOMIC DNA]</scope>
    <source>
        <strain evidence="2 3">LMG 22410</strain>
    </source>
</reference>
<name>A0A1R4F1Q4_9MICO</name>
<keyword evidence="3" id="KW-1185">Reference proteome</keyword>
<dbReference type="InterPro" id="IPR011009">
    <property type="entry name" value="Kinase-like_dom_sf"/>
</dbReference>
<dbReference type="Proteomes" id="UP000195787">
    <property type="component" value="Unassembled WGS sequence"/>
</dbReference>
<feature type="domain" description="Aminoglycoside phosphotransferase" evidence="1">
    <location>
        <begin position="137"/>
        <end position="314"/>
    </location>
</feature>
<dbReference type="EMBL" id="FUHU01000010">
    <property type="protein sequence ID" value="SJM49753.1"/>
    <property type="molecule type" value="Genomic_DNA"/>
</dbReference>
<protein>
    <recommendedName>
        <fullName evidence="1">Aminoglycoside phosphotransferase domain-containing protein</fullName>
    </recommendedName>
</protein>
<organism evidence="2 3">
    <name type="scientific">Agrococcus casei LMG 22410</name>
    <dbReference type="NCBI Taxonomy" id="1255656"/>
    <lineage>
        <taxon>Bacteria</taxon>
        <taxon>Bacillati</taxon>
        <taxon>Actinomycetota</taxon>
        <taxon>Actinomycetes</taxon>
        <taxon>Micrococcales</taxon>
        <taxon>Microbacteriaceae</taxon>
        <taxon>Agrococcus</taxon>
    </lineage>
</organism>
<sequence>MQMKPTERELLDDALGDRFLDEPQLISSEPYGDGAIAGFSVLESAATAFDDPNAEGTTTTNWYVDTSGRSVEQETGLVLGDPDKPEARIWLHPADPRLPALAPASFDHSAAVLLERMGLQLTGSPHLLAYRAGKRAVFRMRGTESDTFLKVVRPKVVEELARVHTALADAGLPVPRIIAWGQFGLIAMESAAGVALSKTVNDMSADAVLDEIDLVRTRLAGVDLQRDARASLARRVDWYSARLRAAAAGDEAFAALVEALIAELGEPMPQQRTATVHGDLHIGQLFMSEGSISGLIDVDTTGTGNPVDDEAAFIGHLVATVALREAAGFDASGIRATAFDALERWRTDELRHVLGVHIMGHAILPAGRGNVETALAMVRMGIELLARL</sequence>
<proteinExistence type="predicted"/>
<dbReference type="AlphaFoldDB" id="A0A1R4F1Q4"/>
<dbReference type="InterPro" id="IPR002575">
    <property type="entry name" value="Aminoglycoside_PTrfase"/>
</dbReference>
<gene>
    <name evidence="2" type="ORF">CZ674_02050</name>
</gene>
<evidence type="ECO:0000313" key="2">
    <source>
        <dbReference type="EMBL" id="SJM49753.1"/>
    </source>
</evidence>
<dbReference type="Gene3D" id="3.90.1200.10">
    <property type="match status" value="1"/>
</dbReference>
<dbReference type="OrthoDB" id="3837844at2"/>
<dbReference type="SUPFAM" id="SSF56112">
    <property type="entry name" value="Protein kinase-like (PK-like)"/>
    <property type="match status" value="1"/>
</dbReference>
<accession>A0A1R4F1Q4</accession>
<evidence type="ECO:0000313" key="3">
    <source>
        <dbReference type="Proteomes" id="UP000195787"/>
    </source>
</evidence>
<dbReference type="Pfam" id="PF01636">
    <property type="entry name" value="APH"/>
    <property type="match status" value="1"/>
</dbReference>
<evidence type="ECO:0000259" key="1">
    <source>
        <dbReference type="Pfam" id="PF01636"/>
    </source>
</evidence>